<dbReference type="PANTHER" id="PTHR32308:SF0">
    <property type="entry name" value="HPCH_HPAI ALDOLASE_CITRATE LYASE DOMAIN-CONTAINING PROTEIN"/>
    <property type="match status" value="1"/>
</dbReference>
<dbReference type="InterPro" id="IPR040442">
    <property type="entry name" value="Pyrv_kinase-like_dom_sf"/>
</dbReference>
<evidence type="ECO:0000313" key="6">
    <source>
        <dbReference type="Proteomes" id="UP001236748"/>
    </source>
</evidence>
<dbReference type="RefSeq" id="WP_047542183.1">
    <property type="nucleotide sequence ID" value="NZ_CP117450.1"/>
</dbReference>
<dbReference type="InterPro" id="IPR015813">
    <property type="entry name" value="Pyrv/PenolPyrv_kinase-like_dom"/>
</dbReference>
<evidence type="ECO:0000256" key="1">
    <source>
        <dbReference type="ARBA" id="ARBA00001946"/>
    </source>
</evidence>
<evidence type="ECO:0000256" key="3">
    <source>
        <dbReference type="ARBA" id="ARBA00022842"/>
    </source>
</evidence>
<dbReference type="EMBL" id="CP117450">
    <property type="protein sequence ID" value="WLH05045.1"/>
    <property type="molecule type" value="Genomic_DNA"/>
</dbReference>
<protein>
    <submittedName>
        <fullName evidence="5">CoA ester lyase</fullName>
    </submittedName>
</protein>
<keyword evidence="6" id="KW-1185">Reference proteome</keyword>
<dbReference type="GO" id="GO:0016829">
    <property type="term" value="F:lyase activity"/>
    <property type="evidence" value="ECO:0007669"/>
    <property type="project" value="UniProtKB-KW"/>
</dbReference>
<keyword evidence="2" id="KW-0479">Metal-binding</keyword>
<organism evidence="5 6">
    <name type="scientific">Pseudomonas lurida</name>
    <dbReference type="NCBI Taxonomy" id="244566"/>
    <lineage>
        <taxon>Bacteria</taxon>
        <taxon>Pseudomonadati</taxon>
        <taxon>Pseudomonadota</taxon>
        <taxon>Gammaproteobacteria</taxon>
        <taxon>Pseudomonadales</taxon>
        <taxon>Pseudomonadaceae</taxon>
        <taxon>Pseudomonas</taxon>
    </lineage>
</organism>
<accession>A0ABY9FP72</accession>
<gene>
    <name evidence="5" type="ORF">PSH67_19640</name>
</gene>
<dbReference type="InterPro" id="IPR011206">
    <property type="entry name" value="Citrate_lyase_beta/mcl1/mcl2"/>
</dbReference>
<evidence type="ECO:0000313" key="5">
    <source>
        <dbReference type="EMBL" id="WLH05045.1"/>
    </source>
</evidence>
<dbReference type="Gene3D" id="3.20.20.60">
    <property type="entry name" value="Phosphoenolpyruvate-binding domains"/>
    <property type="match status" value="1"/>
</dbReference>
<dbReference type="Proteomes" id="UP001236748">
    <property type="component" value="Chromosome"/>
</dbReference>
<dbReference type="InterPro" id="IPR005000">
    <property type="entry name" value="Aldolase/citrate-lyase_domain"/>
</dbReference>
<sequence>MRSYLFVPGNRPERFAKALGAGADVVIIDLEDAVAEADKASARQNVVAAIASGASVCVRINAYGTPWFAADLQMLSTVEVQSVMLPKAESAEALQALRGATQAPVIALIETALGVYQALEVARQPGVQRIAFGSVDYQLDINSDGSDEALLYARSQIVVASRVAGIEAPIDGVSVALDDEQALRNESTKGKSLGFAGKLCIHPRQVSLVNQLFAPSEREIAWAREVVQAFAQSSNGAVSVGGEMVDLPVLLKARKVLLQVASV</sequence>
<dbReference type="Pfam" id="PF03328">
    <property type="entry name" value="HpcH_HpaI"/>
    <property type="match status" value="1"/>
</dbReference>
<dbReference type="PANTHER" id="PTHR32308">
    <property type="entry name" value="LYASE BETA SUBUNIT, PUTATIVE (AFU_ORTHOLOGUE AFUA_4G13030)-RELATED"/>
    <property type="match status" value="1"/>
</dbReference>
<dbReference type="PIRSF" id="PIRSF015582">
    <property type="entry name" value="Cit_lyase_B"/>
    <property type="match status" value="1"/>
</dbReference>
<feature type="domain" description="HpcH/HpaI aldolase/citrate lyase" evidence="4">
    <location>
        <begin position="2"/>
        <end position="203"/>
    </location>
</feature>
<comment type="cofactor">
    <cofactor evidence="1">
        <name>Mg(2+)</name>
        <dbReference type="ChEBI" id="CHEBI:18420"/>
    </cofactor>
</comment>
<proteinExistence type="predicted"/>
<keyword evidence="5" id="KW-0456">Lyase</keyword>
<evidence type="ECO:0000259" key="4">
    <source>
        <dbReference type="Pfam" id="PF03328"/>
    </source>
</evidence>
<reference evidence="5 6" key="1">
    <citation type="submission" date="2023-02" db="EMBL/GenBank/DDBJ databases">
        <title>Evolution of Hrp T3SS in non-pathogenic Pseudomonas fluorescens.</title>
        <authorList>
            <person name="Liao K."/>
            <person name="Wei H."/>
            <person name="Gu Y."/>
        </authorList>
    </citation>
    <scope>NUCLEOTIDE SEQUENCE [LARGE SCALE GENOMIC DNA]</scope>
    <source>
        <strain evidence="5 6">FP2043</strain>
    </source>
</reference>
<dbReference type="SUPFAM" id="SSF51621">
    <property type="entry name" value="Phosphoenolpyruvate/pyruvate domain"/>
    <property type="match status" value="1"/>
</dbReference>
<keyword evidence="3" id="KW-0460">Magnesium</keyword>
<evidence type="ECO:0000256" key="2">
    <source>
        <dbReference type="ARBA" id="ARBA00022723"/>
    </source>
</evidence>
<name>A0ABY9FP72_9PSED</name>